<dbReference type="EMBL" id="CMVM020000181">
    <property type="status" value="NOT_ANNOTATED_CDS"/>
    <property type="molecule type" value="Genomic_DNA"/>
</dbReference>
<proteinExistence type="predicted"/>
<sequence>MKTFLGISGEAFYGDTESSSLRVAEKPTITSNIKNDECNDLISGVACGDLQSFVTEGSLQGGCAVEEYEHQIRMGKHVSRQNGKHVCRQTLQLTVKESEILRRRIGDQERRGDSERICKDRIWSRNIFLFHHQSTSACVTTTVFYKGFLPTLLHNDPSNNRFQSTEGTKKSFVLRATKERNTVIRHLDTFE</sequence>
<evidence type="ECO:0000313" key="1">
    <source>
        <dbReference type="EnsemblMetazoa" id="OVOC6853.1"/>
    </source>
</evidence>
<dbReference type="EnsemblMetazoa" id="OVOC6853.1">
    <property type="protein sequence ID" value="OVOC6853.1"/>
    <property type="gene ID" value="WBGene00243662"/>
</dbReference>
<name>A0A8R1Y550_ONCVO</name>
<keyword evidence="2" id="KW-1185">Reference proteome</keyword>
<dbReference type="Proteomes" id="UP000024404">
    <property type="component" value="Unassembled WGS sequence"/>
</dbReference>
<dbReference type="AlphaFoldDB" id="A0A8R1Y550"/>
<reference evidence="2" key="1">
    <citation type="submission" date="2013-10" db="EMBL/GenBank/DDBJ databases">
        <title>Genome sequencing of Onchocerca volvulus.</title>
        <authorList>
            <person name="Cotton J."/>
            <person name="Tsai J."/>
            <person name="Stanley E."/>
            <person name="Tracey A."/>
            <person name="Holroyd N."/>
            <person name="Lustigman S."/>
            <person name="Berriman M."/>
        </authorList>
    </citation>
    <scope>NUCLEOTIDE SEQUENCE</scope>
</reference>
<protein>
    <submittedName>
        <fullName evidence="1">Uncharacterized protein</fullName>
    </submittedName>
</protein>
<reference evidence="1" key="2">
    <citation type="submission" date="2022-06" db="UniProtKB">
        <authorList>
            <consortium name="EnsemblMetazoa"/>
        </authorList>
    </citation>
    <scope>IDENTIFICATION</scope>
</reference>
<organism evidence="1 2">
    <name type="scientific">Onchocerca volvulus</name>
    <dbReference type="NCBI Taxonomy" id="6282"/>
    <lineage>
        <taxon>Eukaryota</taxon>
        <taxon>Metazoa</taxon>
        <taxon>Ecdysozoa</taxon>
        <taxon>Nematoda</taxon>
        <taxon>Chromadorea</taxon>
        <taxon>Rhabditida</taxon>
        <taxon>Spirurina</taxon>
        <taxon>Spiruromorpha</taxon>
        <taxon>Filarioidea</taxon>
        <taxon>Onchocercidae</taxon>
        <taxon>Onchocerca</taxon>
    </lineage>
</organism>
<evidence type="ECO:0000313" key="2">
    <source>
        <dbReference type="Proteomes" id="UP000024404"/>
    </source>
</evidence>
<accession>A0A8R1Y550</accession>